<accession>A0A409WQX3</accession>
<comment type="caution">
    <text evidence="2">The sequence shown here is derived from an EMBL/GenBank/DDBJ whole genome shotgun (WGS) entry which is preliminary data.</text>
</comment>
<keyword evidence="3" id="KW-1185">Reference proteome</keyword>
<feature type="transmembrane region" description="Helical" evidence="1">
    <location>
        <begin position="94"/>
        <end position="112"/>
    </location>
</feature>
<organism evidence="2 3">
    <name type="scientific">Panaeolus cyanescens</name>
    <dbReference type="NCBI Taxonomy" id="181874"/>
    <lineage>
        <taxon>Eukaryota</taxon>
        <taxon>Fungi</taxon>
        <taxon>Dikarya</taxon>
        <taxon>Basidiomycota</taxon>
        <taxon>Agaricomycotina</taxon>
        <taxon>Agaricomycetes</taxon>
        <taxon>Agaricomycetidae</taxon>
        <taxon>Agaricales</taxon>
        <taxon>Agaricineae</taxon>
        <taxon>Galeropsidaceae</taxon>
        <taxon>Panaeolus</taxon>
    </lineage>
</organism>
<dbReference type="Proteomes" id="UP000284842">
    <property type="component" value="Unassembled WGS sequence"/>
</dbReference>
<dbReference type="EMBL" id="NHTK01005331">
    <property type="protein sequence ID" value="PPQ80914.1"/>
    <property type="molecule type" value="Genomic_DNA"/>
</dbReference>
<sequence>MVHIVTRTTFCEPPPADRVNLILLGLGIAISQISFLGMTLYKLISEKQWRKTPLGRKMLREGVYMFLVLVVMLASVAIYESFRRTNTAIDLSEVIFSLFILSLSLVSPRLTLHLRKIAMKEPMYHLPGTGFERTKNITTMNSVCLTSYID</sequence>
<dbReference type="InParanoid" id="A0A409WQX3"/>
<evidence type="ECO:0000256" key="1">
    <source>
        <dbReference type="SAM" id="Phobius"/>
    </source>
</evidence>
<gene>
    <name evidence="2" type="ORF">CVT24_013018</name>
</gene>
<keyword evidence="1" id="KW-1133">Transmembrane helix</keyword>
<feature type="transmembrane region" description="Helical" evidence="1">
    <location>
        <begin position="62"/>
        <end position="82"/>
    </location>
</feature>
<dbReference type="AlphaFoldDB" id="A0A409WQX3"/>
<keyword evidence="1" id="KW-0812">Transmembrane</keyword>
<reference evidence="2 3" key="1">
    <citation type="journal article" date="2018" name="Evol. Lett.">
        <title>Horizontal gene cluster transfer increased hallucinogenic mushroom diversity.</title>
        <authorList>
            <person name="Reynolds H.T."/>
            <person name="Vijayakumar V."/>
            <person name="Gluck-Thaler E."/>
            <person name="Korotkin H.B."/>
            <person name="Matheny P.B."/>
            <person name="Slot J.C."/>
        </authorList>
    </citation>
    <scope>NUCLEOTIDE SEQUENCE [LARGE SCALE GENOMIC DNA]</scope>
    <source>
        <strain evidence="2 3">2629</strain>
    </source>
</reference>
<feature type="transmembrane region" description="Helical" evidence="1">
    <location>
        <begin position="20"/>
        <end position="41"/>
    </location>
</feature>
<keyword evidence="1" id="KW-0472">Membrane</keyword>
<dbReference type="OrthoDB" id="3101074at2759"/>
<name>A0A409WQX3_9AGAR</name>
<evidence type="ECO:0000313" key="2">
    <source>
        <dbReference type="EMBL" id="PPQ80914.1"/>
    </source>
</evidence>
<protein>
    <submittedName>
        <fullName evidence="2">Uncharacterized protein</fullName>
    </submittedName>
</protein>
<proteinExistence type="predicted"/>
<evidence type="ECO:0000313" key="3">
    <source>
        <dbReference type="Proteomes" id="UP000284842"/>
    </source>
</evidence>